<evidence type="ECO:0000256" key="3">
    <source>
        <dbReference type="ARBA" id="ARBA00022777"/>
    </source>
</evidence>
<organism evidence="5 6">
    <name type="scientific">Falsibacillus albus</name>
    <dbReference type="NCBI Taxonomy" id="2478915"/>
    <lineage>
        <taxon>Bacteria</taxon>
        <taxon>Bacillati</taxon>
        <taxon>Bacillota</taxon>
        <taxon>Bacilli</taxon>
        <taxon>Bacillales</taxon>
        <taxon>Bacillaceae</taxon>
        <taxon>Falsibacillus</taxon>
    </lineage>
</organism>
<dbReference type="AlphaFoldDB" id="A0A3L7JVK1"/>
<keyword evidence="2 4" id="KW-0808">Transferase</keyword>
<comment type="caution">
    <text evidence="5">The sequence shown here is derived from an EMBL/GenBank/DDBJ whole genome shotgun (WGS) entry which is preliminary data.</text>
</comment>
<comment type="similarity">
    <text evidence="1 4">Belongs to the glycerate kinase type-1 family.</text>
</comment>
<reference evidence="5 6" key="1">
    <citation type="submission" date="2018-10" db="EMBL/GenBank/DDBJ databases">
        <title>Falsibacillus sp. genome draft.</title>
        <authorList>
            <person name="Shi S."/>
        </authorList>
    </citation>
    <scope>NUCLEOTIDE SEQUENCE [LARGE SCALE GENOMIC DNA]</scope>
    <source>
        <strain evidence="5 6">GY 10110</strain>
    </source>
</reference>
<dbReference type="RefSeq" id="WP_121681061.1">
    <property type="nucleotide sequence ID" value="NZ_RCVZ01000008.1"/>
</dbReference>
<evidence type="ECO:0000256" key="2">
    <source>
        <dbReference type="ARBA" id="ARBA00022679"/>
    </source>
</evidence>
<gene>
    <name evidence="5" type="ORF">D9X91_13025</name>
</gene>
<evidence type="ECO:0000313" key="6">
    <source>
        <dbReference type="Proteomes" id="UP000276770"/>
    </source>
</evidence>
<dbReference type="InterPro" id="IPR004381">
    <property type="entry name" value="Glycerate_kinase"/>
</dbReference>
<dbReference type="InterPro" id="IPR018197">
    <property type="entry name" value="Glycerate_kinase_RE-like"/>
</dbReference>
<dbReference type="PANTHER" id="PTHR21599:SF0">
    <property type="entry name" value="GLYCERATE KINASE"/>
    <property type="match status" value="1"/>
</dbReference>
<dbReference type="Proteomes" id="UP000276770">
    <property type="component" value="Unassembled WGS sequence"/>
</dbReference>
<accession>A0A3L7JVK1</accession>
<evidence type="ECO:0000256" key="1">
    <source>
        <dbReference type="ARBA" id="ARBA00006284"/>
    </source>
</evidence>
<dbReference type="GO" id="GO:0031388">
    <property type="term" value="P:organic acid phosphorylation"/>
    <property type="evidence" value="ECO:0007669"/>
    <property type="project" value="UniProtKB-UniRule"/>
</dbReference>
<name>A0A3L7JVK1_9BACI</name>
<evidence type="ECO:0000256" key="4">
    <source>
        <dbReference type="PIRNR" id="PIRNR006078"/>
    </source>
</evidence>
<protein>
    <submittedName>
        <fullName evidence="5">Glycerate kinase</fullName>
    </submittedName>
</protein>
<dbReference type="OrthoDB" id="9774290at2"/>
<dbReference type="GO" id="GO:0008887">
    <property type="term" value="F:glycerate kinase activity"/>
    <property type="evidence" value="ECO:0007669"/>
    <property type="project" value="UniProtKB-UniRule"/>
</dbReference>
<proteinExistence type="inferred from homology"/>
<sequence length="377" mass="39850">MKKFLIASDSYKGSLSALEVGEAAKKGILSVHPDAEVKISPMADGGEGTIEALLQTVPGKEIEVEVHDPLMRPITAKYAVIEYEGKDVVFIECARSSGLPLVPAGLRNPMNTNSYGLGEQIRDAVRRGYRDIMVSLGGSASNDGGLGMLQALGWELYDSSGVLMGMRGNPLLDVVRMSDENVIPELSECTFAAASDVTNPFFGENGAAHVFAKQKGASDGEIGDLDLGLRKLAGLYEKTYGVDVQDVAGAGAAGGLGGAIVAALRGQIASGVDTVIELTRLEEKVEWADVVFTGEGSLDNQSVMGKVPVGVGKLAKRHGKKVIGIAGRIDTELNEVNKHLDGVFSIQTECRTLEEAMEYETAAKQVEVTVGQIVRVI</sequence>
<evidence type="ECO:0000313" key="5">
    <source>
        <dbReference type="EMBL" id="RLQ94898.1"/>
    </source>
</evidence>
<keyword evidence="3 4" id="KW-0418">Kinase</keyword>
<dbReference type="NCBIfam" id="TIGR00045">
    <property type="entry name" value="glycerate kinase"/>
    <property type="match status" value="1"/>
</dbReference>
<dbReference type="Gene3D" id="3.90.1510.10">
    <property type="entry name" value="Glycerate kinase, domain 2"/>
    <property type="match status" value="1"/>
</dbReference>
<dbReference type="InterPro" id="IPR018193">
    <property type="entry name" value="Glyc_kinase_flavodox-like_fold"/>
</dbReference>
<dbReference type="EMBL" id="RCVZ01000008">
    <property type="protein sequence ID" value="RLQ94898.1"/>
    <property type="molecule type" value="Genomic_DNA"/>
</dbReference>
<dbReference type="SUPFAM" id="SSF110738">
    <property type="entry name" value="Glycerate kinase I"/>
    <property type="match status" value="1"/>
</dbReference>
<dbReference type="PIRSF" id="PIRSF006078">
    <property type="entry name" value="GlxK"/>
    <property type="match status" value="1"/>
</dbReference>
<dbReference type="PANTHER" id="PTHR21599">
    <property type="entry name" value="GLYCERATE KINASE"/>
    <property type="match status" value="1"/>
</dbReference>
<keyword evidence="6" id="KW-1185">Reference proteome</keyword>
<dbReference type="Pfam" id="PF02595">
    <property type="entry name" value="Gly_kinase"/>
    <property type="match status" value="1"/>
</dbReference>
<dbReference type="Gene3D" id="3.40.50.10350">
    <property type="entry name" value="Glycerate kinase, domain 1"/>
    <property type="match status" value="1"/>
</dbReference>
<dbReference type="InterPro" id="IPR036129">
    <property type="entry name" value="Glycerate_kinase_sf"/>
</dbReference>